<keyword evidence="3 4" id="KW-0732">Signal</keyword>
<evidence type="ECO:0000313" key="6">
    <source>
        <dbReference type="EnsemblMetazoa" id="G17905.4:cds"/>
    </source>
</evidence>
<accession>A0A8W8JAN2</accession>
<dbReference type="EnsemblMetazoa" id="G17905.4">
    <property type="protein sequence ID" value="G17905.4:cds"/>
    <property type="gene ID" value="G17905"/>
</dbReference>
<feature type="domain" description="C1q" evidence="5">
    <location>
        <begin position="143"/>
        <end position="279"/>
    </location>
</feature>
<dbReference type="EnsemblMetazoa" id="G17905.2">
    <property type="protein sequence ID" value="G17905.2:cds"/>
    <property type="gene ID" value="G17905"/>
</dbReference>
<dbReference type="OrthoDB" id="10070467at2759"/>
<sequence>MVWISLVLACVYFALNSPVIAFPEKTETLHGNQNWKLAMKKIEELQKIVRFQEDRINSLEKRREEPAEKVIELQRILKNHCGRITQLETRVIELESTLKKEKEPIAIHPIEQGLDSLKPTDISNNRISVFRKERLLNLQPTSLPMERVAFYAYLSTHDTTSSAIHHIIVFDKVITNVGNAYHPHSGTFIAPRSGLYVFTWTIRQHGTSYHVTEFLVDNNIVNVIYMDPGNVMSGSVTGTVVVHVNQGDDVLVRTGSNSNNGQIISDNSGRSAFAGWNLM</sequence>
<name>A0A8W8JAN2_MAGGI</name>
<organism evidence="6 7">
    <name type="scientific">Magallana gigas</name>
    <name type="common">Pacific oyster</name>
    <name type="synonym">Crassostrea gigas</name>
    <dbReference type="NCBI Taxonomy" id="29159"/>
    <lineage>
        <taxon>Eukaryota</taxon>
        <taxon>Metazoa</taxon>
        <taxon>Spiralia</taxon>
        <taxon>Lophotrochozoa</taxon>
        <taxon>Mollusca</taxon>
        <taxon>Bivalvia</taxon>
        <taxon>Autobranchia</taxon>
        <taxon>Pteriomorphia</taxon>
        <taxon>Ostreida</taxon>
        <taxon>Ostreoidea</taxon>
        <taxon>Ostreidae</taxon>
        <taxon>Magallana</taxon>
    </lineage>
</organism>
<keyword evidence="7" id="KW-1185">Reference proteome</keyword>
<dbReference type="GO" id="GO:0005576">
    <property type="term" value="C:extracellular region"/>
    <property type="evidence" value="ECO:0007669"/>
    <property type="project" value="UniProtKB-SubCell"/>
</dbReference>
<dbReference type="PRINTS" id="PR00007">
    <property type="entry name" value="COMPLEMNTC1Q"/>
</dbReference>
<dbReference type="Proteomes" id="UP000005408">
    <property type="component" value="Unassembled WGS sequence"/>
</dbReference>
<comment type="subcellular location">
    <subcellularLocation>
        <location evidence="1">Secreted</location>
    </subcellularLocation>
</comment>
<dbReference type="InterPro" id="IPR008983">
    <property type="entry name" value="Tumour_necrosis_fac-like_dom"/>
</dbReference>
<dbReference type="PROSITE" id="PS50871">
    <property type="entry name" value="C1Q"/>
    <property type="match status" value="1"/>
</dbReference>
<feature type="signal peptide" evidence="4">
    <location>
        <begin position="1"/>
        <end position="21"/>
    </location>
</feature>
<protein>
    <recommendedName>
        <fullName evidence="5">C1q domain-containing protein</fullName>
    </recommendedName>
</protein>
<reference evidence="6" key="1">
    <citation type="submission" date="2022-08" db="UniProtKB">
        <authorList>
            <consortium name="EnsemblMetazoa"/>
        </authorList>
    </citation>
    <scope>IDENTIFICATION</scope>
    <source>
        <strain evidence="6">05x7-T-G4-1.051#20</strain>
    </source>
</reference>
<dbReference type="SUPFAM" id="SSF49842">
    <property type="entry name" value="TNF-like"/>
    <property type="match status" value="1"/>
</dbReference>
<dbReference type="Pfam" id="PF00386">
    <property type="entry name" value="C1q"/>
    <property type="match status" value="1"/>
</dbReference>
<evidence type="ECO:0000256" key="1">
    <source>
        <dbReference type="ARBA" id="ARBA00004613"/>
    </source>
</evidence>
<dbReference type="SMART" id="SM00110">
    <property type="entry name" value="C1Q"/>
    <property type="match status" value="1"/>
</dbReference>
<evidence type="ECO:0000256" key="2">
    <source>
        <dbReference type="ARBA" id="ARBA00022525"/>
    </source>
</evidence>
<evidence type="ECO:0000259" key="5">
    <source>
        <dbReference type="PROSITE" id="PS50871"/>
    </source>
</evidence>
<dbReference type="Gene3D" id="2.60.120.40">
    <property type="match status" value="1"/>
</dbReference>
<evidence type="ECO:0000256" key="4">
    <source>
        <dbReference type="SAM" id="SignalP"/>
    </source>
</evidence>
<dbReference type="InterPro" id="IPR050822">
    <property type="entry name" value="Cerebellin_Synaptic_Org"/>
</dbReference>
<dbReference type="PANTHER" id="PTHR22923">
    <property type="entry name" value="CEREBELLIN-RELATED"/>
    <property type="match status" value="1"/>
</dbReference>
<feature type="chain" id="PRO_5042431004" description="C1q domain-containing protein" evidence="4">
    <location>
        <begin position="22"/>
        <end position="279"/>
    </location>
</feature>
<proteinExistence type="predicted"/>
<dbReference type="PANTHER" id="PTHR22923:SF116">
    <property type="entry name" value="C1Q DOMAIN-CONTAINING PROTEIN"/>
    <property type="match status" value="1"/>
</dbReference>
<evidence type="ECO:0000256" key="3">
    <source>
        <dbReference type="ARBA" id="ARBA00022729"/>
    </source>
</evidence>
<dbReference type="AlphaFoldDB" id="A0A8W8JAN2"/>
<keyword evidence="2" id="KW-0964">Secreted</keyword>
<evidence type="ECO:0000313" key="7">
    <source>
        <dbReference type="Proteomes" id="UP000005408"/>
    </source>
</evidence>
<dbReference type="InterPro" id="IPR001073">
    <property type="entry name" value="C1q_dom"/>
</dbReference>